<gene>
    <name evidence="8" type="ORF">LOTGIDRAFT_130846</name>
</gene>
<dbReference type="CTD" id="20233118"/>
<evidence type="ECO:0000256" key="7">
    <source>
        <dbReference type="SAM" id="Phobius"/>
    </source>
</evidence>
<dbReference type="PANTHER" id="PTHR12316">
    <property type="entry name" value="NINJURIN-RELATED"/>
    <property type="match status" value="1"/>
</dbReference>
<dbReference type="EMBL" id="KB203301">
    <property type="protein sequence ID" value="ESO85163.1"/>
    <property type="molecule type" value="Genomic_DNA"/>
</dbReference>
<evidence type="ECO:0000313" key="9">
    <source>
        <dbReference type="Proteomes" id="UP000030746"/>
    </source>
</evidence>
<evidence type="ECO:0000313" key="8">
    <source>
        <dbReference type="EMBL" id="ESO85163.1"/>
    </source>
</evidence>
<dbReference type="KEGG" id="lgi:LOTGIDRAFT_130846"/>
<dbReference type="OMA" id="TEHLEMN"/>
<comment type="subcellular location">
    <subcellularLocation>
        <location evidence="1">Membrane</location>
        <topology evidence="1">Multi-pass membrane protein</topology>
    </subcellularLocation>
</comment>
<keyword evidence="6 7" id="KW-0472">Membrane</keyword>
<dbReference type="Pfam" id="PF04923">
    <property type="entry name" value="Ninjurin"/>
    <property type="match status" value="1"/>
</dbReference>
<dbReference type="GeneID" id="20233118"/>
<comment type="similarity">
    <text evidence="2">Belongs to the ninjurin family.</text>
</comment>
<protein>
    <recommendedName>
        <fullName evidence="10">Ninjurin 2</fullName>
    </recommendedName>
</protein>
<evidence type="ECO:0000256" key="4">
    <source>
        <dbReference type="ARBA" id="ARBA00022889"/>
    </source>
</evidence>
<dbReference type="HOGENOM" id="CLU_093971_3_2_1"/>
<evidence type="ECO:0000256" key="5">
    <source>
        <dbReference type="ARBA" id="ARBA00022989"/>
    </source>
</evidence>
<reference evidence="8 9" key="1">
    <citation type="journal article" date="2013" name="Nature">
        <title>Insights into bilaterian evolution from three spiralian genomes.</title>
        <authorList>
            <person name="Simakov O."/>
            <person name="Marletaz F."/>
            <person name="Cho S.J."/>
            <person name="Edsinger-Gonzales E."/>
            <person name="Havlak P."/>
            <person name="Hellsten U."/>
            <person name="Kuo D.H."/>
            <person name="Larsson T."/>
            <person name="Lv J."/>
            <person name="Arendt D."/>
            <person name="Savage R."/>
            <person name="Osoegawa K."/>
            <person name="de Jong P."/>
            <person name="Grimwood J."/>
            <person name="Chapman J.A."/>
            <person name="Shapiro H."/>
            <person name="Aerts A."/>
            <person name="Otillar R.P."/>
            <person name="Terry A.Y."/>
            <person name="Boore J.L."/>
            <person name="Grigoriev I.V."/>
            <person name="Lindberg D.R."/>
            <person name="Seaver E.C."/>
            <person name="Weisblat D.A."/>
            <person name="Putnam N.H."/>
            <person name="Rokhsar D.S."/>
        </authorList>
    </citation>
    <scope>NUCLEOTIDE SEQUENCE [LARGE SCALE GENOMIC DNA]</scope>
</reference>
<dbReference type="OrthoDB" id="10037074at2759"/>
<dbReference type="Proteomes" id="UP000030746">
    <property type="component" value="Unassembled WGS sequence"/>
</dbReference>
<dbReference type="InterPro" id="IPR007007">
    <property type="entry name" value="Ninjurin"/>
</dbReference>
<feature type="transmembrane region" description="Helical" evidence="7">
    <location>
        <begin position="84"/>
        <end position="103"/>
    </location>
</feature>
<dbReference type="GO" id="GO:0016020">
    <property type="term" value="C:membrane"/>
    <property type="evidence" value="ECO:0007669"/>
    <property type="project" value="UniProtKB-SubCell"/>
</dbReference>
<evidence type="ECO:0008006" key="10">
    <source>
        <dbReference type="Google" id="ProtNLM"/>
    </source>
</evidence>
<dbReference type="RefSeq" id="XP_009064081.1">
    <property type="nucleotide sequence ID" value="XM_009065833.1"/>
</dbReference>
<proteinExistence type="inferred from homology"/>
<dbReference type="PANTHER" id="PTHR12316:SF17">
    <property type="entry name" value="NINJURIN C, ISOFORM D"/>
    <property type="match status" value="1"/>
</dbReference>
<evidence type="ECO:0000256" key="3">
    <source>
        <dbReference type="ARBA" id="ARBA00022692"/>
    </source>
</evidence>
<keyword evidence="3 7" id="KW-0812">Transmembrane</keyword>
<name>V3Z3G0_LOTGI</name>
<feature type="transmembrane region" description="Helical" evidence="7">
    <location>
        <begin position="37"/>
        <end position="63"/>
    </location>
</feature>
<sequence length="114" mass="12410">YAVRKTIAQGLLDFALLMANASQLKALLDVRPENRDMLFIPMLVLIALSVFMQVTVGVLLLLLGSREAKTEEDMSKRNAMNNGVTGLILFITVVNVFISAFGIKFSDDGAHGVP</sequence>
<organism evidence="8 9">
    <name type="scientific">Lottia gigantea</name>
    <name type="common">Giant owl limpet</name>
    <dbReference type="NCBI Taxonomy" id="225164"/>
    <lineage>
        <taxon>Eukaryota</taxon>
        <taxon>Metazoa</taxon>
        <taxon>Spiralia</taxon>
        <taxon>Lophotrochozoa</taxon>
        <taxon>Mollusca</taxon>
        <taxon>Gastropoda</taxon>
        <taxon>Patellogastropoda</taxon>
        <taxon>Lottioidea</taxon>
        <taxon>Lottiidae</taxon>
        <taxon>Lottia</taxon>
    </lineage>
</organism>
<dbReference type="STRING" id="225164.V3Z3G0"/>
<keyword evidence="4" id="KW-0130">Cell adhesion</keyword>
<feature type="non-terminal residue" evidence="8">
    <location>
        <position position="1"/>
    </location>
</feature>
<evidence type="ECO:0000256" key="1">
    <source>
        <dbReference type="ARBA" id="ARBA00004141"/>
    </source>
</evidence>
<accession>V3Z3G0</accession>
<evidence type="ECO:0000256" key="6">
    <source>
        <dbReference type="ARBA" id="ARBA00023136"/>
    </source>
</evidence>
<dbReference type="GO" id="GO:0007155">
    <property type="term" value="P:cell adhesion"/>
    <property type="evidence" value="ECO:0007669"/>
    <property type="project" value="UniProtKB-KW"/>
</dbReference>
<keyword evidence="9" id="KW-1185">Reference proteome</keyword>
<evidence type="ECO:0000256" key="2">
    <source>
        <dbReference type="ARBA" id="ARBA00008141"/>
    </source>
</evidence>
<dbReference type="GO" id="GO:0042246">
    <property type="term" value="P:tissue regeneration"/>
    <property type="evidence" value="ECO:0007669"/>
    <property type="project" value="InterPro"/>
</dbReference>
<keyword evidence="5 7" id="KW-1133">Transmembrane helix</keyword>
<dbReference type="AlphaFoldDB" id="V3Z3G0"/>